<proteinExistence type="predicted"/>
<evidence type="ECO:0000313" key="2">
    <source>
        <dbReference type="Proteomes" id="UP001596263"/>
    </source>
</evidence>
<organism evidence="1 2">
    <name type="scientific">Streptomyces coerulescens</name>
    <dbReference type="NCBI Taxonomy" id="29304"/>
    <lineage>
        <taxon>Bacteria</taxon>
        <taxon>Bacillati</taxon>
        <taxon>Actinomycetota</taxon>
        <taxon>Actinomycetes</taxon>
        <taxon>Kitasatosporales</taxon>
        <taxon>Streptomycetaceae</taxon>
        <taxon>Streptomyces</taxon>
    </lineage>
</organism>
<protein>
    <submittedName>
        <fullName evidence="1">Uncharacterized protein</fullName>
    </submittedName>
</protein>
<name>A0ABW0CIH3_STRCD</name>
<keyword evidence="2" id="KW-1185">Reference proteome</keyword>
<dbReference type="RefSeq" id="WP_380853758.1">
    <property type="nucleotide sequence ID" value="NZ_JBHSKM010000008.1"/>
</dbReference>
<dbReference type="EMBL" id="JBHSKM010000008">
    <property type="protein sequence ID" value="MFC5215679.1"/>
    <property type="molecule type" value="Genomic_DNA"/>
</dbReference>
<gene>
    <name evidence="1" type="ORF">ACFPQ9_17710</name>
</gene>
<dbReference type="Proteomes" id="UP001596263">
    <property type="component" value="Unassembled WGS sequence"/>
</dbReference>
<evidence type="ECO:0000313" key="1">
    <source>
        <dbReference type="EMBL" id="MFC5215679.1"/>
    </source>
</evidence>
<comment type="caution">
    <text evidence="1">The sequence shown here is derived from an EMBL/GenBank/DDBJ whole genome shotgun (WGS) entry which is preliminary data.</text>
</comment>
<sequence>MVWWERAWRIAELRQRGDVLAAFVAACGGAERAWQARELAAEVCGLAYAGGDLDAAEDAVRTLQAWADDLADHPYRPGEPRPDAADRLTRDHFKDVLRETLTTPARDWMSGTRLSLDVHYQALCRARGLDPRIREDARYLYGRGTMALDLGHRAAAQREAARLRQLRETCVKW</sequence>
<reference evidence="2" key="1">
    <citation type="journal article" date="2019" name="Int. J. Syst. Evol. Microbiol.">
        <title>The Global Catalogue of Microorganisms (GCM) 10K type strain sequencing project: providing services to taxonomists for standard genome sequencing and annotation.</title>
        <authorList>
            <consortium name="The Broad Institute Genomics Platform"/>
            <consortium name="The Broad Institute Genome Sequencing Center for Infectious Disease"/>
            <person name="Wu L."/>
            <person name="Ma J."/>
        </authorList>
    </citation>
    <scope>NUCLEOTIDE SEQUENCE [LARGE SCALE GENOMIC DNA]</scope>
    <source>
        <strain evidence="2">KCTC 42586</strain>
    </source>
</reference>
<accession>A0ABW0CIH3</accession>